<keyword evidence="3 4" id="KW-0998">Cell outer membrane</keyword>
<keyword evidence="1 4" id="KW-0732">Signal</keyword>
<dbReference type="GO" id="GO:0030674">
    <property type="term" value="F:protein-macromolecule adaptor activity"/>
    <property type="evidence" value="ECO:0007669"/>
    <property type="project" value="TreeGrafter"/>
</dbReference>
<evidence type="ECO:0000259" key="5">
    <source>
        <dbReference type="Pfam" id="PF04355"/>
    </source>
</evidence>
<protein>
    <recommendedName>
        <fullName evidence="4">Outer membrane protein assembly factor BamE</fullName>
    </recommendedName>
</protein>
<dbReference type="InterPro" id="IPR007450">
    <property type="entry name" value="BamE_dom"/>
</dbReference>
<dbReference type="AlphaFoldDB" id="E8LN09"/>
<dbReference type="PANTHER" id="PTHR37482:SF1">
    <property type="entry name" value="OUTER MEMBRANE PROTEIN ASSEMBLY FACTOR BAME"/>
    <property type="match status" value="1"/>
</dbReference>
<dbReference type="PANTHER" id="PTHR37482">
    <property type="entry name" value="OUTER MEMBRANE PROTEIN ASSEMBLY FACTOR BAME"/>
    <property type="match status" value="1"/>
</dbReference>
<dbReference type="Gene3D" id="3.30.1450.10">
    <property type="match status" value="1"/>
</dbReference>
<dbReference type="eggNOG" id="COG2913">
    <property type="taxonomic scope" value="Bacteria"/>
</dbReference>
<accession>E8LN09</accession>
<keyword evidence="2 4" id="KW-0472">Membrane</keyword>
<organism evidence="6 7">
    <name type="scientific">Succinatimonas hippei (strain DSM 22608 / JCM 16073 / KCTC 15190 / YIT 12066)</name>
    <dbReference type="NCBI Taxonomy" id="762983"/>
    <lineage>
        <taxon>Bacteria</taxon>
        <taxon>Pseudomonadati</taxon>
        <taxon>Pseudomonadota</taxon>
        <taxon>Gammaproteobacteria</taxon>
        <taxon>Aeromonadales</taxon>
        <taxon>Succinivibrionaceae</taxon>
        <taxon>Succinatimonas</taxon>
    </lineage>
</organism>
<evidence type="ECO:0000313" key="7">
    <source>
        <dbReference type="Proteomes" id="UP000018458"/>
    </source>
</evidence>
<proteinExistence type="inferred from homology"/>
<dbReference type="GO" id="GO:0043165">
    <property type="term" value="P:Gram-negative-bacterium-type cell outer membrane assembly"/>
    <property type="evidence" value="ECO:0007669"/>
    <property type="project" value="UniProtKB-UniRule"/>
</dbReference>
<dbReference type="EMBL" id="AEVO01000156">
    <property type="protein sequence ID" value="EFY06070.1"/>
    <property type="molecule type" value="Genomic_DNA"/>
</dbReference>
<reference evidence="6 7" key="1">
    <citation type="submission" date="2011-01" db="EMBL/GenBank/DDBJ databases">
        <authorList>
            <person name="Weinstock G."/>
            <person name="Sodergren E."/>
            <person name="Clifton S."/>
            <person name="Fulton L."/>
            <person name="Fulton B."/>
            <person name="Courtney L."/>
            <person name="Fronick C."/>
            <person name="Harrison M."/>
            <person name="Strong C."/>
            <person name="Farmer C."/>
            <person name="Delahaunty K."/>
            <person name="Markovic C."/>
            <person name="Hall O."/>
            <person name="Minx P."/>
            <person name="Tomlinson C."/>
            <person name="Mitreva M."/>
            <person name="Hou S."/>
            <person name="Chen J."/>
            <person name="Wollam A."/>
            <person name="Pepin K.H."/>
            <person name="Johnson M."/>
            <person name="Bhonagiri V."/>
            <person name="Zhang X."/>
            <person name="Suruliraj S."/>
            <person name="Warren W."/>
            <person name="Chinwalla A."/>
            <person name="Mardis E.R."/>
            <person name="Wilson R.K."/>
        </authorList>
    </citation>
    <scope>NUCLEOTIDE SEQUENCE [LARGE SCALE GENOMIC DNA]</scope>
    <source>
        <strain evidence="7">DSM 22608 / JCM 16073 / KCTC 15190 / YIT 12066</strain>
    </source>
</reference>
<comment type="function">
    <text evidence="4">Part of the outer membrane protein assembly complex, which is involved in assembly and insertion of beta-barrel proteins into the outer membrane.</text>
</comment>
<dbReference type="InterPro" id="IPR026592">
    <property type="entry name" value="BamE"/>
</dbReference>
<dbReference type="GO" id="GO:0051205">
    <property type="term" value="P:protein insertion into membrane"/>
    <property type="evidence" value="ECO:0007669"/>
    <property type="project" value="UniProtKB-UniRule"/>
</dbReference>
<comment type="subcellular location">
    <subcellularLocation>
        <location evidence="4">Cell outer membrane</location>
    </subcellularLocation>
</comment>
<dbReference type="Pfam" id="PF04355">
    <property type="entry name" value="BamE"/>
    <property type="match status" value="1"/>
</dbReference>
<evidence type="ECO:0000313" key="6">
    <source>
        <dbReference type="EMBL" id="EFY06070.1"/>
    </source>
</evidence>
<evidence type="ECO:0000256" key="1">
    <source>
        <dbReference type="ARBA" id="ARBA00022729"/>
    </source>
</evidence>
<feature type="domain" description="Outer membrane protein assembly factor BamE" evidence="5">
    <location>
        <begin position="59"/>
        <end position="128"/>
    </location>
</feature>
<dbReference type="HOGENOM" id="CLU_083835_2_0_6"/>
<keyword evidence="7" id="KW-1185">Reference proteome</keyword>
<evidence type="ECO:0000256" key="2">
    <source>
        <dbReference type="ARBA" id="ARBA00023136"/>
    </source>
</evidence>
<dbReference type="GO" id="GO:1990063">
    <property type="term" value="C:Bam protein complex"/>
    <property type="evidence" value="ECO:0007669"/>
    <property type="project" value="TreeGrafter"/>
</dbReference>
<dbReference type="STRING" id="762983.HMPREF9444_02162"/>
<evidence type="ECO:0000256" key="4">
    <source>
        <dbReference type="HAMAP-Rule" id="MF_00925"/>
    </source>
</evidence>
<comment type="subunit">
    <text evidence="4">Part of the Bam complex.</text>
</comment>
<comment type="caution">
    <text evidence="6">The sequence shown here is derived from an EMBL/GenBank/DDBJ whole genome shotgun (WGS) entry which is preliminary data.</text>
</comment>
<evidence type="ECO:0000256" key="3">
    <source>
        <dbReference type="ARBA" id="ARBA00023237"/>
    </source>
</evidence>
<comment type="similarity">
    <text evidence="4">Belongs to the BamE family.</text>
</comment>
<dbReference type="InterPro" id="IPR037873">
    <property type="entry name" value="BamE-like"/>
</dbReference>
<sequence>MGMCFFNFKRLSLFFAKMLIVNLRFNFMRSRKFLLISSLIASLAVFSSGCAYRADLAQGNFVEQENINKLHYGMSAEQVRFILGTPMLVDPFDNSRWYYVHYFREGWDDPQIKNLIVLFNGATLVDISGDFEKPASFNEPSTDVSKISLDKILKTSSSNAVNDSTETASEE</sequence>
<dbReference type="HAMAP" id="MF_00925">
    <property type="entry name" value="OM_assembly_BamE"/>
    <property type="match status" value="1"/>
</dbReference>
<dbReference type="Proteomes" id="UP000018458">
    <property type="component" value="Unassembled WGS sequence"/>
</dbReference>
<gene>
    <name evidence="4" type="primary">bamE</name>
    <name evidence="6" type="ORF">HMPREF9444_02162</name>
</gene>
<name>E8LN09_SUCHY</name>